<dbReference type="Proteomes" id="UP001213000">
    <property type="component" value="Unassembled WGS sequence"/>
</dbReference>
<accession>A0AAD5W268</accession>
<gene>
    <name evidence="1" type="ORF">NP233_g411</name>
</gene>
<protein>
    <recommendedName>
        <fullName evidence="3">F-box domain-containing protein</fullName>
    </recommendedName>
</protein>
<organism evidence="1 2">
    <name type="scientific">Leucocoprinus birnbaumii</name>
    <dbReference type="NCBI Taxonomy" id="56174"/>
    <lineage>
        <taxon>Eukaryota</taxon>
        <taxon>Fungi</taxon>
        <taxon>Dikarya</taxon>
        <taxon>Basidiomycota</taxon>
        <taxon>Agaricomycotina</taxon>
        <taxon>Agaricomycetes</taxon>
        <taxon>Agaricomycetidae</taxon>
        <taxon>Agaricales</taxon>
        <taxon>Agaricineae</taxon>
        <taxon>Agaricaceae</taxon>
        <taxon>Leucocoprinus</taxon>
    </lineage>
</organism>
<sequence length="320" mass="36533">MDSTQMFLLFTVPPLQDDSESETSAQDTTESFFSILARLAELEKPYARERAGLLRAFNIKNIEEPTTGNSPSKILSKIFEYACPAPEFVKAFDAYGDASPPETLFPLTLCSVSSLWRQAVRSTPEVWTYLVLDVKERPRHIYDRILDEYITNSGPHPLRLELRYTTTWPGCTQLMKEVILPKIAPKASSLTFVNFINSSLAGLAESELEFPILRDLAIVDDTDHELGHFVIDRERMPKILRFALHAYPEWKNVNIEIPWDVITEVRLREIPAYVAVRALVKGRNSFRTFHAQCDDLSRPSETPAFEFNEPLELTQLTSFS</sequence>
<evidence type="ECO:0008006" key="3">
    <source>
        <dbReference type="Google" id="ProtNLM"/>
    </source>
</evidence>
<proteinExistence type="predicted"/>
<dbReference type="EMBL" id="JANIEX010000011">
    <property type="protein sequence ID" value="KAJ3576455.1"/>
    <property type="molecule type" value="Genomic_DNA"/>
</dbReference>
<evidence type="ECO:0000313" key="1">
    <source>
        <dbReference type="EMBL" id="KAJ3576455.1"/>
    </source>
</evidence>
<reference evidence="1" key="1">
    <citation type="submission" date="2022-07" db="EMBL/GenBank/DDBJ databases">
        <title>Genome Sequence of Leucocoprinus birnbaumii.</title>
        <authorList>
            <person name="Buettner E."/>
        </authorList>
    </citation>
    <scope>NUCLEOTIDE SEQUENCE</scope>
    <source>
        <strain evidence="1">VT141</strain>
    </source>
</reference>
<evidence type="ECO:0000313" key="2">
    <source>
        <dbReference type="Proteomes" id="UP001213000"/>
    </source>
</evidence>
<keyword evidence="2" id="KW-1185">Reference proteome</keyword>
<comment type="caution">
    <text evidence="1">The sequence shown here is derived from an EMBL/GenBank/DDBJ whole genome shotgun (WGS) entry which is preliminary data.</text>
</comment>
<dbReference type="AlphaFoldDB" id="A0AAD5W268"/>
<name>A0AAD5W268_9AGAR</name>